<dbReference type="InterPro" id="IPR003448">
    <property type="entry name" value="Mopterin_biosynth_MoaE"/>
</dbReference>
<gene>
    <name evidence="1" type="ORF">ET996_12470</name>
</gene>
<evidence type="ECO:0000313" key="2">
    <source>
        <dbReference type="Proteomes" id="UP000291933"/>
    </source>
</evidence>
<dbReference type="AlphaFoldDB" id="A0A4Q9KI38"/>
<evidence type="ECO:0000313" key="1">
    <source>
        <dbReference type="EMBL" id="TBT93053.1"/>
    </source>
</evidence>
<dbReference type="Pfam" id="PF02391">
    <property type="entry name" value="MoaE"/>
    <property type="match status" value="1"/>
</dbReference>
<name>A0A4Q9KI38_PROTD</name>
<dbReference type="GO" id="GO:0006777">
    <property type="term" value="P:Mo-molybdopterin cofactor biosynthetic process"/>
    <property type="evidence" value="ECO:0007669"/>
    <property type="project" value="InterPro"/>
</dbReference>
<dbReference type="CDD" id="cd00756">
    <property type="entry name" value="MoaE"/>
    <property type="match status" value="1"/>
</dbReference>
<dbReference type="EMBL" id="SDMR01000019">
    <property type="protein sequence ID" value="TBT93053.1"/>
    <property type="molecule type" value="Genomic_DNA"/>
</dbReference>
<dbReference type="Proteomes" id="UP000291933">
    <property type="component" value="Unassembled WGS sequence"/>
</dbReference>
<dbReference type="OrthoDB" id="9794429at2"/>
<comment type="caution">
    <text evidence="1">The sequence shown here is derived from an EMBL/GenBank/DDBJ whole genome shotgun (WGS) entry which is preliminary data.</text>
</comment>
<dbReference type="PANTHER" id="PTHR23404">
    <property type="entry name" value="MOLYBDOPTERIN SYNTHASE RELATED"/>
    <property type="match status" value="1"/>
</dbReference>
<organism evidence="1 2">
    <name type="scientific">Propioniciclava tarda</name>
    <dbReference type="NCBI Taxonomy" id="433330"/>
    <lineage>
        <taxon>Bacteria</taxon>
        <taxon>Bacillati</taxon>
        <taxon>Actinomycetota</taxon>
        <taxon>Actinomycetes</taxon>
        <taxon>Propionibacteriales</taxon>
        <taxon>Propionibacteriaceae</taxon>
        <taxon>Propioniciclava</taxon>
    </lineage>
</organism>
<dbReference type="SUPFAM" id="SSF54690">
    <property type="entry name" value="Molybdopterin synthase subunit MoaE"/>
    <property type="match status" value="1"/>
</dbReference>
<keyword evidence="2" id="KW-1185">Reference proteome</keyword>
<dbReference type="RefSeq" id="WP_131172892.1">
    <property type="nucleotide sequence ID" value="NZ_FXTL01000020.1"/>
</dbReference>
<protein>
    <submittedName>
        <fullName evidence="1">Molybdenum cofactor biosynthesis protein MoaE</fullName>
    </submittedName>
</protein>
<dbReference type="Gene3D" id="3.90.1170.40">
    <property type="entry name" value="Molybdopterin biosynthesis MoaE subunit"/>
    <property type="match status" value="1"/>
</dbReference>
<accession>A0A4Q9KI38</accession>
<dbReference type="InterPro" id="IPR036563">
    <property type="entry name" value="MoaE_sf"/>
</dbReference>
<sequence length="149" mass="15959">MPVLEAFVTDQPIDSDRMLLAVESPAVGAVASFYGVIRNHDPEASGEVVSLDYTCHPDAGRIIREIADSVVTQLDPEGEALVVVGHRIGRLVVGDAALVAHVATGHRGLAFTVCQELVERIKAELPIWKHQQEASGRTVWSNLGLDADG</sequence>
<proteinExistence type="predicted"/>
<reference evidence="1 2" key="1">
    <citation type="submission" date="2019-01" db="EMBL/GenBank/DDBJ databases">
        <title>Lactibacter flavus gen. nov., sp. nov., a novel bacterium of the family Propionibacteriaceae isolated from raw milk and dairy products.</title>
        <authorList>
            <person name="Huptas C."/>
            <person name="Wenning M."/>
            <person name="Breitenwieser F."/>
            <person name="Doll E."/>
            <person name="Von Neubeck M."/>
            <person name="Busse H.-J."/>
            <person name="Scherer S."/>
        </authorList>
    </citation>
    <scope>NUCLEOTIDE SEQUENCE [LARGE SCALE GENOMIC DNA]</scope>
    <source>
        <strain evidence="2">DSM 22130 / JCM 15804 / WR061</strain>
    </source>
</reference>